<evidence type="ECO:0000256" key="1">
    <source>
        <dbReference type="SAM" id="Phobius"/>
    </source>
</evidence>
<dbReference type="AlphaFoldDB" id="A0A0D8XIT0"/>
<keyword evidence="1" id="KW-0812">Transmembrane</keyword>
<accession>A0A0D8XIT0</accession>
<organism evidence="2 3">
    <name type="scientific">Dictyocaulus viviparus</name>
    <name type="common">Bovine lungworm</name>
    <dbReference type="NCBI Taxonomy" id="29172"/>
    <lineage>
        <taxon>Eukaryota</taxon>
        <taxon>Metazoa</taxon>
        <taxon>Ecdysozoa</taxon>
        <taxon>Nematoda</taxon>
        <taxon>Chromadorea</taxon>
        <taxon>Rhabditida</taxon>
        <taxon>Rhabditina</taxon>
        <taxon>Rhabditomorpha</taxon>
        <taxon>Strongyloidea</taxon>
        <taxon>Metastrongylidae</taxon>
        <taxon>Dictyocaulus</taxon>
    </lineage>
</organism>
<keyword evidence="3" id="KW-1185">Reference proteome</keyword>
<name>A0A0D8XIT0_DICVI</name>
<evidence type="ECO:0000313" key="3">
    <source>
        <dbReference type="Proteomes" id="UP000053766"/>
    </source>
</evidence>
<evidence type="ECO:0000313" key="2">
    <source>
        <dbReference type="EMBL" id="KJH44560.1"/>
    </source>
</evidence>
<proteinExistence type="predicted"/>
<dbReference type="Proteomes" id="UP000053766">
    <property type="component" value="Unassembled WGS sequence"/>
</dbReference>
<keyword evidence="1" id="KW-0472">Membrane</keyword>
<reference evidence="2 3" key="1">
    <citation type="submission" date="2013-11" db="EMBL/GenBank/DDBJ databases">
        <title>Draft genome of the bovine lungworm Dictyocaulus viviparus.</title>
        <authorList>
            <person name="Mitreva M."/>
        </authorList>
    </citation>
    <scope>NUCLEOTIDE SEQUENCE [LARGE SCALE GENOMIC DNA]</scope>
    <source>
        <strain evidence="2 3">HannoverDv2000</strain>
    </source>
</reference>
<reference evidence="3" key="2">
    <citation type="journal article" date="2016" name="Sci. Rep.">
        <title>Dictyocaulus viviparus genome, variome and transcriptome elucidate lungworm biology and support future intervention.</title>
        <authorList>
            <person name="McNulty S.N."/>
            <person name="Strube C."/>
            <person name="Rosa B.A."/>
            <person name="Martin J.C."/>
            <person name="Tyagi R."/>
            <person name="Choi Y.J."/>
            <person name="Wang Q."/>
            <person name="Hallsworth Pepin K."/>
            <person name="Zhang X."/>
            <person name="Ozersky P."/>
            <person name="Wilson R.K."/>
            <person name="Sternberg P.W."/>
            <person name="Gasser R.B."/>
            <person name="Mitreva M."/>
        </authorList>
    </citation>
    <scope>NUCLEOTIDE SEQUENCE [LARGE SCALE GENOMIC DNA]</scope>
    <source>
        <strain evidence="3">HannoverDv2000</strain>
    </source>
</reference>
<keyword evidence="1" id="KW-1133">Transmembrane helix</keyword>
<sequence length="350" mass="39946">MGNGLKSRPSFNSDIFVVYFAACVEILLAYLCYSWILMKDRGDLSPKNLFREQGSSEHKPLSDCYKAHLSAIRKKLMWRGPPPPLLSEKEAEQLLKLLRNECPFCETLEGSRPVDIPQYSTDEIKEEYMIAHVVQFHYNDPAAIRDGLLLCSSCETAEFLTLSNLRLHWPSCVTVSAYPFCRQLEQKYLSDSSTAVARIRGGTKRVVKRSFGCPFPLCKKKLRGIENLTKKVLQLLHVMRDHIPEENAVTWILNWAKRFESVMSCEPVFKFDVMKSLKASLEKGQARILCSCCGNVVQSSSIRLHCMFRIPPLAIRAREKLCADKTHIFLDAEGWESSLPNVSYRISLRS</sequence>
<dbReference type="EMBL" id="KN716464">
    <property type="protein sequence ID" value="KJH44560.1"/>
    <property type="molecule type" value="Genomic_DNA"/>
</dbReference>
<feature type="transmembrane region" description="Helical" evidence="1">
    <location>
        <begin position="15"/>
        <end position="37"/>
    </location>
</feature>
<gene>
    <name evidence="2" type="ORF">DICVIV_09425</name>
</gene>
<protein>
    <submittedName>
        <fullName evidence="2">Uncharacterized protein</fullName>
    </submittedName>
</protein>
<dbReference type="OrthoDB" id="5822041at2759"/>